<keyword evidence="3" id="KW-1003">Cell membrane</keyword>
<dbReference type="PRINTS" id="PR00019">
    <property type="entry name" value="LEURICHRPT"/>
</dbReference>
<dbReference type="SMART" id="SM00369">
    <property type="entry name" value="LRR_TYP"/>
    <property type="match status" value="7"/>
</dbReference>
<evidence type="ECO:0000259" key="12">
    <source>
        <dbReference type="Pfam" id="PF23598"/>
    </source>
</evidence>
<keyword evidence="9 11" id="KW-0472">Membrane</keyword>
<dbReference type="PROSITE" id="PS51450">
    <property type="entry name" value="LRR"/>
    <property type="match status" value="1"/>
</dbReference>
<dbReference type="InterPro" id="IPR032675">
    <property type="entry name" value="LRR_dom_sf"/>
</dbReference>
<dbReference type="Proteomes" id="UP001341281">
    <property type="component" value="Chromosome 09"/>
</dbReference>
<organism evidence="13 14">
    <name type="scientific">Paspalum notatum var. saurae</name>
    <dbReference type="NCBI Taxonomy" id="547442"/>
    <lineage>
        <taxon>Eukaryota</taxon>
        <taxon>Viridiplantae</taxon>
        <taxon>Streptophyta</taxon>
        <taxon>Embryophyta</taxon>
        <taxon>Tracheophyta</taxon>
        <taxon>Spermatophyta</taxon>
        <taxon>Magnoliopsida</taxon>
        <taxon>Liliopsida</taxon>
        <taxon>Poales</taxon>
        <taxon>Poaceae</taxon>
        <taxon>PACMAD clade</taxon>
        <taxon>Panicoideae</taxon>
        <taxon>Andropogonodae</taxon>
        <taxon>Paspaleae</taxon>
        <taxon>Paspalinae</taxon>
        <taxon>Paspalum</taxon>
    </lineage>
</organism>
<dbReference type="SUPFAM" id="SSF52047">
    <property type="entry name" value="RNI-like"/>
    <property type="match status" value="1"/>
</dbReference>
<proteinExistence type="inferred from homology"/>
<keyword evidence="14" id="KW-1185">Reference proteome</keyword>
<dbReference type="Pfam" id="PF13855">
    <property type="entry name" value="LRR_8"/>
    <property type="match status" value="3"/>
</dbReference>
<dbReference type="Gene3D" id="3.80.10.10">
    <property type="entry name" value="Ribonuclease Inhibitor"/>
    <property type="match status" value="4"/>
</dbReference>
<dbReference type="InterPro" id="IPR003591">
    <property type="entry name" value="Leu-rich_rpt_typical-subtyp"/>
</dbReference>
<dbReference type="PANTHER" id="PTHR48061:SF35">
    <property type="entry name" value="LEUCINE-RICH REPEAT-CONTAINING N-TERMINAL PLANT-TYPE DOMAIN-CONTAINING PROTEIN"/>
    <property type="match status" value="1"/>
</dbReference>
<evidence type="ECO:0000256" key="6">
    <source>
        <dbReference type="ARBA" id="ARBA00022729"/>
    </source>
</evidence>
<evidence type="ECO:0000256" key="7">
    <source>
        <dbReference type="ARBA" id="ARBA00022737"/>
    </source>
</evidence>
<sequence length="810" mass="88536">MSLVLISCNFSEITPTLLSNFKTLRRLRMIGCNLPRLVLHAVGNLIGLQTLEMDSCTTDSSMPSSIGNLTNLRTLYIRGCEFSGPMPAAIGKLTGLRKIGIESTGFSGPVPTAIGNLTNLINMYIIDCGFLGLPAAIGNLTYLKIQDLQSFGSSIPYAIGQLSELEWLDLSLNDFSGSIPSSIGNLTQLKMLDLSFNSLTGEIPSSIFSLPILNQLDLSYNQLSGKIRGFDKADSQLETLSLGNNALSGFIPKAFFQLTSLVYIDVSSNNLIGSVDLAHFWRLSDLASLHLSYNKLHVMDADDSNPVDTTYLTGLNELGLASCNMTRFPWFLRHITRISYLDLSCNKISGDVPNWVWGPAWNNFGESYLNLSHNMFTGLQLNSDVLPYNGLMHALDLMYPIIVNGHVPPSICNAKNLGVLDLSYNNFSGPIPSCLIENVPLNVLNLRENHFKGTLPSNITIRCSLQTIDLHGNNIEGKLPRGLSNCIDLEVLDFGGNRIADTFPSWLRGLPKLSILVLRSNQLYGTIGVGDTKSEECFPSLQVIDLASNNFSGNLRLPWLKRLKSMMAAFNSSGKTLSPLNTTYAEQLYYQYSIDIMYKGTDMQFGRMLTTVTAMDFSNNRLEGTIPETFGALVSLRVLNLSHNAFTGDIPAQIFLNERHEKVPGDIPAQIGRMTDLESLDLSCNQLSGEISEELTKLTFLGILNLSNNQLVGKIPESGQFSTFDNSSFEGNIGLCGLQLPKSPCGVSPHTPSVAHVNKASHHFDVILFLFVGLGFGVGFAAAIVVKCSRIGKCFIATARASPTWSPSDR</sequence>
<keyword evidence="7" id="KW-0677">Repeat</keyword>
<evidence type="ECO:0000256" key="11">
    <source>
        <dbReference type="SAM" id="Phobius"/>
    </source>
</evidence>
<evidence type="ECO:0000256" key="8">
    <source>
        <dbReference type="ARBA" id="ARBA00022989"/>
    </source>
</evidence>
<evidence type="ECO:0000313" key="14">
    <source>
        <dbReference type="Proteomes" id="UP001341281"/>
    </source>
</evidence>
<dbReference type="PANTHER" id="PTHR48061">
    <property type="entry name" value="LEUCINE-RICH REPEAT RECEPTOR PROTEIN KINASE EMS1-LIKE-RELATED"/>
    <property type="match status" value="1"/>
</dbReference>
<gene>
    <name evidence="13" type="ORF">U9M48_040990</name>
</gene>
<feature type="transmembrane region" description="Helical" evidence="11">
    <location>
        <begin position="766"/>
        <end position="786"/>
    </location>
</feature>
<dbReference type="SUPFAM" id="SSF52058">
    <property type="entry name" value="L domain-like"/>
    <property type="match status" value="1"/>
</dbReference>
<dbReference type="GO" id="GO:0005886">
    <property type="term" value="C:plasma membrane"/>
    <property type="evidence" value="ECO:0007669"/>
    <property type="project" value="UniProtKB-SubCell"/>
</dbReference>
<keyword evidence="8 11" id="KW-1133">Transmembrane helix</keyword>
<dbReference type="AlphaFoldDB" id="A0AAQ3UPE5"/>
<evidence type="ECO:0000313" key="13">
    <source>
        <dbReference type="EMBL" id="WVZ95194.1"/>
    </source>
</evidence>
<protein>
    <recommendedName>
        <fullName evidence="12">Disease resistance R13L4/SHOC-2-like LRR domain-containing protein</fullName>
    </recommendedName>
</protein>
<keyword evidence="10" id="KW-0325">Glycoprotein</keyword>
<dbReference type="FunFam" id="3.80.10.10:FF:000095">
    <property type="entry name" value="LRR receptor-like serine/threonine-protein kinase GSO1"/>
    <property type="match status" value="1"/>
</dbReference>
<evidence type="ECO:0000256" key="2">
    <source>
        <dbReference type="ARBA" id="ARBA00009592"/>
    </source>
</evidence>
<comment type="similarity">
    <text evidence="2">Belongs to the RLP family.</text>
</comment>
<dbReference type="EMBL" id="CP144753">
    <property type="protein sequence ID" value="WVZ95194.1"/>
    <property type="molecule type" value="Genomic_DNA"/>
</dbReference>
<dbReference type="Pfam" id="PF00560">
    <property type="entry name" value="LRR_1"/>
    <property type="match status" value="6"/>
</dbReference>
<dbReference type="InterPro" id="IPR055414">
    <property type="entry name" value="LRR_R13L4/SHOC2-like"/>
</dbReference>
<reference evidence="13 14" key="1">
    <citation type="submission" date="2024-02" db="EMBL/GenBank/DDBJ databases">
        <title>High-quality chromosome-scale genome assembly of Pensacola bahiagrass (Paspalum notatum Flugge var. saurae).</title>
        <authorList>
            <person name="Vega J.M."/>
            <person name="Podio M."/>
            <person name="Orjuela J."/>
            <person name="Siena L.A."/>
            <person name="Pessino S.C."/>
            <person name="Combes M.C."/>
            <person name="Mariac C."/>
            <person name="Albertini E."/>
            <person name="Pupilli F."/>
            <person name="Ortiz J.P.A."/>
            <person name="Leblanc O."/>
        </authorList>
    </citation>
    <scope>NUCLEOTIDE SEQUENCE [LARGE SCALE GENOMIC DNA]</scope>
    <source>
        <strain evidence="13">R1</strain>
        <tissue evidence="13">Leaf</tissue>
    </source>
</reference>
<accession>A0AAQ3UPE5</accession>
<name>A0AAQ3UPE5_PASNO</name>
<comment type="subcellular location">
    <subcellularLocation>
        <location evidence="1">Cell membrane</location>
        <topology evidence="1">Single-pass type I membrane protein</topology>
    </subcellularLocation>
</comment>
<keyword evidence="5 11" id="KW-0812">Transmembrane</keyword>
<evidence type="ECO:0000256" key="9">
    <source>
        <dbReference type="ARBA" id="ARBA00023136"/>
    </source>
</evidence>
<keyword evidence="4" id="KW-0433">Leucine-rich repeat</keyword>
<evidence type="ECO:0000256" key="1">
    <source>
        <dbReference type="ARBA" id="ARBA00004251"/>
    </source>
</evidence>
<feature type="domain" description="Disease resistance R13L4/SHOC-2-like LRR" evidence="12">
    <location>
        <begin position="2"/>
        <end position="125"/>
    </location>
</feature>
<keyword evidence="6" id="KW-0732">Signal</keyword>
<dbReference type="Pfam" id="PF23598">
    <property type="entry name" value="LRR_14"/>
    <property type="match status" value="1"/>
</dbReference>
<evidence type="ECO:0000256" key="5">
    <source>
        <dbReference type="ARBA" id="ARBA00022692"/>
    </source>
</evidence>
<dbReference type="InterPro" id="IPR046956">
    <property type="entry name" value="RLP23-like"/>
</dbReference>
<evidence type="ECO:0000256" key="3">
    <source>
        <dbReference type="ARBA" id="ARBA00022475"/>
    </source>
</evidence>
<evidence type="ECO:0000256" key="4">
    <source>
        <dbReference type="ARBA" id="ARBA00022614"/>
    </source>
</evidence>
<dbReference type="InterPro" id="IPR001611">
    <property type="entry name" value="Leu-rich_rpt"/>
</dbReference>
<evidence type="ECO:0000256" key="10">
    <source>
        <dbReference type="ARBA" id="ARBA00023180"/>
    </source>
</evidence>